<evidence type="ECO:0000313" key="2">
    <source>
        <dbReference type="Proteomes" id="UP001374584"/>
    </source>
</evidence>
<dbReference type="EMBL" id="JAYMYR010000002">
    <property type="protein sequence ID" value="KAK7378825.1"/>
    <property type="molecule type" value="Genomic_DNA"/>
</dbReference>
<accession>A0AAN9NT45</accession>
<comment type="caution">
    <text evidence="1">The sequence shown here is derived from an EMBL/GenBank/DDBJ whole genome shotgun (WGS) entry which is preliminary data.</text>
</comment>
<name>A0AAN9NT45_PHACN</name>
<evidence type="ECO:0000313" key="1">
    <source>
        <dbReference type="EMBL" id="KAK7378825.1"/>
    </source>
</evidence>
<sequence>MGKEKRLQPEGRFRRSLEIRNEESIYYCWDSASRFSQGLIIIYVGGKAWCHRWCADIWLALVGIMGGWVDLT</sequence>
<organism evidence="1 2">
    <name type="scientific">Phaseolus coccineus</name>
    <name type="common">Scarlet runner bean</name>
    <name type="synonym">Phaseolus multiflorus</name>
    <dbReference type="NCBI Taxonomy" id="3886"/>
    <lineage>
        <taxon>Eukaryota</taxon>
        <taxon>Viridiplantae</taxon>
        <taxon>Streptophyta</taxon>
        <taxon>Embryophyta</taxon>
        <taxon>Tracheophyta</taxon>
        <taxon>Spermatophyta</taxon>
        <taxon>Magnoliopsida</taxon>
        <taxon>eudicotyledons</taxon>
        <taxon>Gunneridae</taxon>
        <taxon>Pentapetalae</taxon>
        <taxon>rosids</taxon>
        <taxon>fabids</taxon>
        <taxon>Fabales</taxon>
        <taxon>Fabaceae</taxon>
        <taxon>Papilionoideae</taxon>
        <taxon>50 kb inversion clade</taxon>
        <taxon>NPAAA clade</taxon>
        <taxon>indigoferoid/millettioid clade</taxon>
        <taxon>Phaseoleae</taxon>
        <taxon>Phaseolus</taxon>
    </lineage>
</organism>
<dbReference type="Proteomes" id="UP001374584">
    <property type="component" value="Unassembled WGS sequence"/>
</dbReference>
<proteinExistence type="predicted"/>
<dbReference type="AlphaFoldDB" id="A0AAN9NT45"/>
<reference evidence="1 2" key="1">
    <citation type="submission" date="2024-01" db="EMBL/GenBank/DDBJ databases">
        <title>The genomes of 5 underutilized Papilionoideae crops provide insights into root nodulation and disease resistanc.</title>
        <authorList>
            <person name="Jiang F."/>
        </authorList>
    </citation>
    <scope>NUCLEOTIDE SEQUENCE [LARGE SCALE GENOMIC DNA]</scope>
    <source>
        <strain evidence="1">JINMINGXINNONG_FW02</strain>
        <tissue evidence="1">Leaves</tissue>
    </source>
</reference>
<gene>
    <name evidence="1" type="ORF">VNO80_04273</name>
</gene>
<keyword evidence="2" id="KW-1185">Reference proteome</keyword>
<protein>
    <submittedName>
        <fullName evidence="1">Uncharacterized protein</fullName>
    </submittedName>
</protein>